<dbReference type="AlphaFoldDB" id="A0A8I6RNY3"/>
<dbReference type="InterPro" id="IPR050200">
    <property type="entry name" value="Nuclear_hormone_rcpt_NR3"/>
</dbReference>
<keyword evidence="11" id="KW-0539">Nucleus</keyword>
<keyword evidence="7" id="KW-0805">Transcription regulation</keyword>
<reference evidence="14" key="1">
    <citation type="submission" date="2022-01" db="UniProtKB">
        <authorList>
            <consortium name="EnsemblMetazoa"/>
        </authorList>
    </citation>
    <scope>IDENTIFICATION</scope>
</reference>
<comment type="subcellular location">
    <subcellularLocation>
        <location evidence="1">Nucleus</location>
    </subcellularLocation>
</comment>
<dbReference type="GO" id="GO:0008270">
    <property type="term" value="F:zinc ion binding"/>
    <property type="evidence" value="ECO:0007669"/>
    <property type="project" value="UniProtKB-KW"/>
</dbReference>
<evidence type="ECO:0000313" key="15">
    <source>
        <dbReference type="Proteomes" id="UP000494040"/>
    </source>
</evidence>
<keyword evidence="9" id="KW-0804">Transcription</keyword>
<evidence type="ECO:0000256" key="6">
    <source>
        <dbReference type="ARBA" id="ARBA00022833"/>
    </source>
</evidence>
<evidence type="ECO:0000259" key="13">
    <source>
        <dbReference type="PROSITE" id="PS51030"/>
    </source>
</evidence>
<keyword evidence="6" id="KW-0862">Zinc</keyword>
<dbReference type="SMART" id="SM00399">
    <property type="entry name" value="ZnF_C4"/>
    <property type="match status" value="1"/>
</dbReference>
<dbReference type="KEGG" id="clec:106666056"/>
<proteinExistence type="inferred from homology"/>
<feature type="compositionally biased region" description="Acidic residues" evidence="12">
    <location>
        <begin position="195"/>
        <end position="210"/>
    </location>
</feature>
<keyword evidence="8" id="KW-0238">DNA-binding</keyword>
<dbReference type="GeneID" id="106666056"/>
<dbReference type="PROSITE" id="PS00031">
    <property type="entry name" value="NUCLEAR_REC_DBD_1"/>
    <property type="match status" value="1"/>
</dbReference>
<dbReference type="OrthoDB" id="5850793at2759"/>
<dbReference type="GO" id="GO:0043565">
    <property type="term" value="F:sequence-specific DNA binding"/>
    <property type="evidence" value="ECO:0007669"/>
    <property type="project" value="InterPro"/>
</dbReference>
<dbReference type="PANTHER" id="PTHR48092">
    <property type="entry name" value="KNIRPS-RELATED PROTEIN-RELATED"/>
    <property type="match status" value="1"/>
</dbReference>
<keyword evidence="10" id="KW-0675">Receptor</keyword>
<evidence type="ECO:0000256" key="8">
    <source>
        <dbReference type="ARBA" id="ARBA00023125"/>
    </source>
</evidence>
<dbReference type="RefSeq" id="XP_014248432.1">
    <property type="nucleotide sequence ID" value="XM_014392946.2"/>
</dbReference>
<evidence type="ECO:0000256" key="1">
    <source>
        <dbReference type="ARBA" id="ARBA00004123"/>
    </source>
</evidence>
<feature type="domain" description="Nuclear receptor" evidence="13">
    <location>
        <begin position="2"/>
        <end position="78"/>
    </location>
</feature>
<dbReference type="InterPro" id="IPR001628">
    <property type="entry name" value="Znf_hrmn_rcpt"/>
</dbReference>
<evidence type="ECO:0000256" key="10">
    <source>
        <dbReference type="ARBA" id="ARBA00023170"/>
    </source>
</evidence>
<accession>A0A8I6RNY3</accession>
<evidence type="ECO:0000256" key="9">
    <source>
        <dbReference type="ARBA" id="ARBA00023163"/>
    </source>
</evidence>
<name>A0A8I6RNY3_CIMLE</name>
<keyword evidence="15" id="KW-1185">Reference proteome</keyword>
<dbReference type="FunFam" id="3.30.50.10:FF:000034">
    <property type="entry name" value="CLUMA_CG002674, isoform A"/>
    <property type="match status" value="1"/>
</dbReference>
<dbReference type="PRINTS" id="PR00047">
    <property type="entry name" value="STROIDFINGER"/>
</dbReference>
<keyword evidence="3" id="KW-0217">Developmental protein</keyword>
<dbReference type="Pfam" id="PF00105">
    <property type="entry name" value="zf-C4"/>
    <property type="match status" value="1"/>
</dbReference>
<dbReference type="PROSITE" id="PS51030">
    <property type="entry name" value="NUCLEAR_REC_DBD_2"/>
    <property type="match status" value="1"/>
</dbReference>
<dbReference type="Proteomes" id="UP000494040">
    <property type="component" value="Unassembled WGS sequence"/>
</dbReference>
<evidence type="ECO:0000256" key="2">
    <source>
        <dbReference type="ARBA" id="ARBA00006647"/>
    </source>
</evidence>
<protein>
    <recommendedName>
        <fullName evidence="13">Nuclear receptor domain-containing protein</fullName>
    </recommendedName>
</protein>
<dbReference type="Gene3D" id="3.30.50.10">
    <property type="entry name" value="Erythroid Transcription Factor GATA-1, subunit A"/>
    <property type="match status" value="1"/>
</dbReference>
<comment type="similarity">
    <text evidence="2">Belongs to the nuclear hormone receptor family. NR0 subfamily.</text>
</comment>
<dbReference type="EnsemblMetazoa" id="XM_014392946.2">
    <property type="protein sequence ID" value="XP_014248432.1"/>
    <property type="gene ID" value="LOC106666056"/>
</dbReference>
<evidence type="ECO:0000256" key="12">
    <source>
        <dbReference type="SAM" id="MobiDB-lite"/>
    </source>
</evidence>
<evidence type="ECO:0000256" key="5">
    <source>
        <dbReference type="ARBA" id="ARBA00022771"/>
    </source>
</evidence>
<keyword evidence="5" id="KW-0863">Zinc-finger</keyword>
<sequence>MNQQCKVCGEPAAGFHFGAFTCEGCKSFFGRSYNNLSSISECKNNGECVINKKNRTSCKACRLRKCLLVGMSKSGSRYGRRSNWFKIHCLLQEQKQKNDDGRLGAQIASINRNKEELMLLGLEDYKTYSPSTSSPGSDTSEEKCRREPPYFGFPIIPQMFLPQPFHPAFLPSPYLYQNRTWDESPIDLSTKSAEDSTDSDEDINVDDLPEEPSIIRAPLDLTTKVV</sequence>
<dbReference type="InterPro" id="IPR013088">
    <property type="entry name" value="Znf_NHR/GATA"/>
</dbReference>
<evidence type="ECO:0000256" key="7">
    <source>
        <dbReference type="ARBA" id="ARBA00023015"/>
    </source>
</evidence>
<evidence type="ECO:0000313" key="14">
    <source>
        <dbReference type="EnsemblMetazoa" id="XP_014248432.1"/>
    </source>
</evidence>
<dbReference type="GO" id="GO:0003700">
    <property type="term" value="F:DNA-binding transcription factor activity"/>
    <property type="evidence" value="ECO:0007669"/>
    <property type="project" value="InterPro"/>
</dbReference>
<evidence type="ECO:0000256" key="3">
    <source>
        <dbReference type="ARBA" id="ARBA00022473"/>
    </source>
</evidence>
<dbReference type="SUPFAM" id="SSF57716">
    <property type="entry name" value="Glucocorticoid receptor-like (DNA-binding domain)"/>
    <property type="match status" value="1"/>
</dbReference>
<evidence type="ECO:0000256" key="11">
    <source>
        <dbReference type="ARBA" id="ARBA00023242"/>
    </source>
</evidence>
<feature type="region of interest" description="Disordered" evidence="12">
    <location>
        <begin position="188"/>
        <end position="211"/>
    </location>
</feature>
<evidence type="ECO:0000256" key="4">
    <source>
        <dbReference type="ARBA" id="ARBA00022723"/>
    </source>
</evidence>
<dbReference type="GO" id="GO:0005634">
    <property type="term" value="C:nucleus"/>
    <property type="evidence" value="ECO:0007669"/>
    <property type="project" value="UniProtKB-SubCell"/>
</dbReference>
<organism evidence="14 15">
    <name type="scientific">Cimex lectularius</name>
    <name type="common">Bed bug</name>
    <name type="synonym">Acanthia lectularia</name>
    <dbReference type="NCBI Taxonomy" id="79782"/>
    <lineage>
        <taxon>Eukaryota</taxon>
        <taxon>Metazoa</taxon>
        <taxon>Ecdysozoa</taxon>
        <taxon>Arthropoda</taxon>
        <taxon>Hexapoda</taxon>
        <taxon>Insecta</taxon>
        <taxon>Pterygota</taxon>
        <taxon>Neoptera</taxon>
        <taxon>Paraneoptera</taxon>
        <taxon>Hemiptera</taxon>
        <taxon>Heteroptera</taxon>
        <taxon>Panheteroptera</taxon>
        <taxon>Cimicomorpha</taxon>
        <taxon>Cimicidae</taxon>
        <taxon>Cimex</taxon>
    </lineage>
</organism>
<keyword evidence="4" id="KW-0479">Metal-binding</keyword>